<organism evidence="2 3">
    <name type="scientific">Dryococelus australis</name>
    <dbReference type="NCBI Taxonomy" id="614101"/>
    <lineage>
        <taxon>Eukaryota</taxon>
        <taxon>Metazoa</taxon>
        <taxon>Ecdysozoa</taxon>
        <taxon>Arthropoda</taxon>
        <taxon>Hexapoda</taxon>
        <taxon>Insecta</taxon>
        <taxon>Pterygota</taxon>
        <taxon>Neoptera</taxon>
        <taxon>Polyneoptera</taxon>
        <taxon>Phasmatodea</taxon>
        <taxon>Verophasmatodea</taxon>
        <taxon>Anareolatae</taxon>
        <taxon>Phasmatidae</taxon>
        <taxon>Eurycanthinae</taxon>
        <taxon>Dryococelus</taxon>
    </lineage>
</organism>
<proteinExistence type="predicted"/>
<keyword evidence="3" id="KW-1185">Reference proteome</keyword>
<feature type="compositionally biased region" description="Basic and acidic residues" evidence="1">
    <location>
        <begin position="15"/>
        <end position="31"/>
    </location>
</feature>
<sequence length="153" mass="17131">MNNIIAERFDGLSEGRVYTDLDKQNGEKTDNEDSGEEMVEGESRVFIKEEVHKEEFENELFRESANDLEGYRENECSDVYAESDEGNVSQEVGADGMMGESAIDECKKEDENDIEGYILPDVKPSINSTGIEKAAVTYVAFFTLYDNALAVTI</sequence>
<evidence type="ECO:0000313" key="3">
    <source>
        <dbReference type="Proteomes" id="UP001159363"/>
    </source>
</evidence>
<protein>
    <submittedName>
        <fullName evidence="2">Uncharacterized protein</fullName>
    </submittedName>
</protein>
<gene>
    <name evidence="2" type="ORF">PR048_029563</name>
</gene>
<comment type="caution">
    <text evidence="2">The sequence shown here is derived from an EMBL/GenBank/DDBJ whole genome shotgun (WGS) entry which is preliminary data.</text>
</comment>
<dbReference type="Proteomes" id="UP001159363">
    <property type="component" value="Chromosome 12"/>
</dbReference>
<reference evidence="2 3" key="1">
    <citation type="submission" date="2023-02" db="EMBL/GenBank/DDBJ databases">
        <title>LHISI_Scaffold_Assembly.</title>
        <authorList>
            <person name="Stuart O.P."/>
            <person name="Cleave R."/>
            <person name="Magrath M.J.L."/>
            <person name="Mikheyev A.S."/>
        </authorList>
    </citation>
    <scope>NUCLEOTIDE SEQUENCE [LARGE SCALE GENOMIC DNA]</scope>
    <source>
        <strain evidence="2">Daus_M_001</strain>
        <tissue evidence="2">Leg muscle</tissue>
    </source>
</reference>
<feature type="region of interest" description="Disordered" evidence="1">
    <location>
        <begin position="15"/>
        <end position="41"/>
    </location>
</feature>
<name>A0ABQ9GDR1_9NEOP</name>
<dbReference type="EMBL" id="JARBHB010000013">
    <property type="protein sequence ID" value="KAJ8870540.1"/>
    <property type="molecule type" value="Genomic_DNA"/>
</dbReference>
<evidence type="ECO:0000313" key="2">
    <source>
        <dbReference type="EMBL" id="KAJ8870540.1"/>
    </source>
</evidence>
<accession>A0ABQ9GDR1</accession>
<evidence type="ECO:0000256" key="1">
    <source>
        <dbReference type="SAM" id="MobiDB-lite"/>
    </source>
</evidence>